<dbReference type="KEGG" id="soa:G3M56_001170"/>
<evidence type="ECO:0000313" key="3">
    <source>
        <dbReference type="Proteomes" id="UP000475117"/>
    </source>
</evidence>
<reference evidence="2 3" key="1">
    <citation type="submission" date="2020-12" db="EMBL/GenBank/DDBJ databases">
        <title>Sulforoseuscoccus oceanibium gen. nov., sp. nov., a representative of the phylum Verrucomicrobia with special cytoplasmic membrane, and proposal of Sulforoseuscoccusaceae fam. nov.</title>
        <authorList>
            <person name="Xi F."/>
        </authorList>
    </citation>
    <scope>NUCLEOTIDE SEQUENCE [LARGE SCALE GENOMIC DNA]</scope>
    <source>
        <strain evidence="2 3">T37</strain>
    </source>
</reference>
<gene>
    <name evidence="2" type="ORF">G3M56_001170</name>
</gene>
<accession>A0A6B3LC98</accession>
<dbReference type="PROSITE" id="PS51257">
    <property type="entry name" value="PROKAR_LIPOPROTEIN"/>
    <property type="match status" value="1"/>
</dbReference>
<protein>
    <submittedName>
        <fullName evidence="2">Glycine zipper 2TM domain-containing protein</fullName>
    </submittedName>
</protein>
<dbReference type="RefSeq" id="WP_164364047.1">
    <property type="nucleotide sequence ID" value="NZ_CP066776.1"/>
</dbReference>
<evidence type="ECO:0000313" key="2">
    <source>
        <dbReference type="EMBL" id="QQL45228.1"/>
    </source>
</evidence>
<evidence type="ECO:0000259" key="1">
    <source>
        <dbReference type="Pfam" id="PF13441"/>
    </source>
</evidence>
<name>A0A6B3LC98_9BACT</name>
<dbReference type="EMBL" id="CP066776">
    <property type="protein sequence ID" value="QQL45228.1"/>
    <property type="molecule type" value="Genomic_DNA"/>
</dbReference>
<feature type="domain" description="YMGG-like Gly-zipper" evidence="1">
    <location>
        <begin position="30"/>
        <end position="74"/>
    </location>
</feature>
<keyword evidence="3" id="KW-1185">Reference proteome</keyword>
<sequence>MKYLKSLAVVAASSVMSLSFVSCETAQGTGTAVGAGTGAALGAVIGNNMGSGHSATGALIGAGLGGLVGNQMGATRDRANAAQAEASRANTQVVTIRNSNGSYENITLRRVQGNVWAGPRGEQYHGIPSARQLADMYAR</sequence>
<dbReference type="Pfam" id="PF13441">
    <property type="entry name" value="Gly-zipper_YMGG"/>
    <property type="match status" value="1"/>
</dbReference>
<proteinExistence type="predicted"/>
<dbReference type="InterPro" id="IPR027367">
    <property type="entry name" value="Gly-zipper_YMGG"/>
</dbReference>
<dbReference type="AlphaFoldDB" id="A0A6B3LC98"/>
<organism evidence="2 3">
    <name type="scientific">Sulfuriroseicoccus oceanibius</name>
    <dbReference type="NCBI Taxonomy" id="2707525"/>
    <lineage>
        <taxon>Bacteria</taxon>
        <taxon>Pseudomonadati</taxon>
        <taxon>Verrucomicrobiota</taxon>
        <taxon>Verrucomicrobiia</taxon>
        <taxon>Verrucomicrobiales</taxon>
        <taxon>Verrucomicrobiaceae</taxon>
        <taxon>Sulfuriroseicoccus</taxon>
    </lineage>
</organism>
<dbReference type="Proteomes" id="UP000475117">
    <property type="component" value="Chromosome"/>
</dbReference>